<keyword evidence="1" id="KW-0812">Transmembrane</keyword>
<keyword evidence="1" id="KW-1133">Transmembrane helix</keyword>
<evidence type="ECO:0000313" key="2">
    <source>
        <dbReference type="EMBL" id="GAQ87945.1"/>
    </source>
</evidence>
<keyword evidence="3" id="KW-1185">Reference proteome</keyword>
<evidence type="ECO:0000256" key="1">
    <source>
        <dbReference type="SAM" id="Phobius"/>
    </source>
</evidence>
<accession>A0A1Y1IAF8</accession>
<evidence type="ECO:0000313" key="3">
    <source>
        <dbReference type="Proteomes" id="UP000054558"/>
    </source>
</evidence>
<gene>
    <name evidence="2" type="ORF">KFL_003890160</name>
</gene>
<organism evidence="2 3">
    <name type="scientific">Klebsormidium nitens</name>
    <name type="common">Green alga</name>
    <name type="synonym">Ulothrix nitens</name>
    <dbReference type="NCBI Taxonomy" id="105231"/>
    <lineage>
        <taxon>Eukaryota</taxon>
        <taxon>Viridiplantae</taxon>
        <taxon>Streptophyta</taxon>
        <taxon>Klebsormidiophyceae</taxon>
        <taxon>Klebsormidiales</taxon>
        <taxon>Klebsormidiaceae</taxon>
        <taxon>Klebsormidium</taxon>
    </lineage>
</organism>
<dbReference type="Proteomes" id="UP000054558">
    <property type="component" value="Unassembled WGS sequence"/>
</dbReference>
<name>A0A1Y1IAF8_KLENI</name>
<sequence>MNRLLAALHVLDAALGLALILVVSMTSDGVPVSWLSVIILDGVVALAMFGELPLPPCAYALRVLWVGMCHFLEMSLRRLDSGVLTYGGAVLVASSLMTTHLPHVLRV</sequence>
<protein>
    <submittedName>
        <fullName evidence="2">Uncharacterized protein</fullName>
    </submittedName>
</protein>
<reference evidence="2 3" key="1">
    <citation type="journal article" date="2014" name="Nat. Commun.">
        <title>Klebsormidium flaccidum genome reveals primary factors for plant terrestrial adaptation.</title>
        <authorList>
            <person name="Hori K."/>
            <person name="Maruyama F."/>
            <person name="Fujisawa T."/>
            <person name="Togashi T."/>
            <person name="Yamamoto N."/>
            <person name="Seo M."/>
            <person name="Sato S."/>
            <person name="Yamada T."/>
            <person name="Mori H."/>
            <person name="Tajima N."/>
            <person name="Moriyama T."/>
            <person name="Ikeuchi M."/>
            <person name="Watanabe M."/>
            <person name="Wada H."/>
            <person name="Kobayashi K."/>
            <person name="Saito M."/>
            <person name="Masuda T."/>
            <person name="Sasaki-Sekimoto Y."/>
            <person name="Mashiguchi K."/>
            <person name="Awai K."/>
            <person name="Shimojima M."/>
            <person name="Masuda S."/>
            <person name="Iwai M."/>
            <person name="Nobusawa T."/>
            <person name="Narise T."/>
            <person name="Kondo S."/>
            <person name="Saito H."/>
            <person name="Sato R."/>
            <person name="Murakawa M."/>
            <person name="Ihara Y."/>
            <person name="Oshima-Yamada Y."/>
            <person name="Ohtaka K."/>
            <person name="Satoh M."/>
            <person name="Sonobe K."/>
            <person name="Ishii M."/>
            <person name="Ohtani R."/>
            <person name="Kanamori-Sato M."/>
            <person name="Honoki R."/>
            <person name="Miyazaki D."/>
            <person name="Mochizuki H."/>
            <person name="Umetsu J."/>
            <person name="Higashi K."/>
            <person name="Shibata D."/>
            <person name="Kamiya Y."/>
            <person name="Sato N."/>
            <person name="Nakamura Y."/>
            <person name="Tabata S."/>
            <person name="Ida S."/>
            <person name="Kurokawa K."/>
            <person name="Ohta H."/>
        </authorList>
    </citation>
    <scope>NUCLEOTIDE SEQUENCE [LARGE SCALE GENOMIC DNA]</scope>
    <source>
        <strain evidence="2 3">NIES-2285</strain>
    </source>
</reference>
<dbReference type="AlphaFoldDB" id="A0A1Y1IAF8"/>
<feature type="transmembrane region" description="Helical" evidence="1">
    <location>
        <begin position="83"/>
        <end position="105"/>
    </location>
</feature>
<dbReference type="EMBL" id="DF237338">
    <property type="protein sequence ID" value="GAQ87945.1"/>
    <property type="molecule type" value="Genomic_DNA"/>
</dbReference>
<proteinExistence type="predicted"/>
<keyword evidence="1" id="KW-0472">Membrane</keyword>